<gene>
    <name evidence="2" type="ORF">KDB89_02270</name>
</gene>
<evidence type="ECO:0000313" key="2">
    <source>
        <dbReference type="EMBL" id="QXT63331.1"/>
    </source>
</evidence>
<reference evidence="2 3" key="1">
    <citation type="submission" date="2021-07" db="EMBL/GenBank/DDBJ databases">
        <title>complete genome sequencing of Tessaracoccus sp.J1M15.</title>
        <authorList>
            <person name="Bae J.-W."/>
            <person name="Kim D.-y."/>
        </authorList>
    </citation>
    <scope>NUCLEOTIDE SEQUENCE [LARGE SCALE GENOMIC DNA]</scope>
    <source>
        <strain evidence="2 3">J1M15</strain>
    </source>
</reference>
<name>A0ABX8SIY3_9ACTN</name>
<dbReference type="RefSeq" id="WP_219083136.1">
    <property type="nucleotide sequence ID" value="NZ_CP079216.1"/>
</dbReference>
<protein>
    <recommendedName>
        <fullName evidence="4">Methylmalonyl-CoA carboxyltransferase</fullName>
    </recommendedName>
</protein>
<accession>A0ABX8SIY3</accession>
<keyword evidence="1" id="KW-0175">Coiled coil</keyword>
<sequence length="86" mass="9755">MEDETLKELRHLVAQLTEKVSTLETKIQRLEAQQQIPEEDLVAIGAALAAYFGYAPKVRAIRFGSQSKWATAARERVHDRSVPHVR</sequence>
<evidence type="ECO:0008006" key="4">
    <source>
        <dbReference type="Google" id="ProtNLM"/>
    </source>
</evidence>
<proteinExistence type="predicted"/>
<dbReference type="Proteomes" id="UP000824504">
    <property type="component" value="Chromosome"/>
</dbReference>
<keyword evidence="3" id="KW-1185">Reference proteome</keyword>
<organism evidence="2 3">
    <name type="scientific">Tessaracoccus palaemonis</name>
    <dbReference type="NCBI Taxonomy" id="2829499"/>
    <lineage>
        <taxon>Bacteria</taxon>
        <taxon>Bacillati</taxon>
        <taxon>Actinomycetota</taxon>
        <taxon>Actinomycetes</taxon>
        <taxon>Propionibacteriales</taxon>
        <taxon>Propionibacteriaceae</taxon>
        <taxon>Tessaracoccus</taxon>
    </lineage>
</organism>
<evidence type="ECO:0000256" key="1">
    <source>
        <dbReference type="SAM" id="Coils"/>
    </source>
</evidence>
<dbReference type="EMBL" id="CP079216">
    <property type="protein sequence ID" value="QXT63331.1"/>
    <property type="molecule type" value="Genomic_DNA"/>
</dbReference>
<evidence type="ECO:0000313" key="3">
    <source>
        <dbReference type="Proteomes" id="UP000824504"/>
    </source>
</evidence>
<feature type="coiled-coil region" evidence="1">
    <location>
        <begin position="6"/>
        <end position="33"/>
    </location>
</feature>